<comment type="function">
    <text evidence="10">Part of the ABC transporter complex LsrABCD involved in autoinducer 2 (AI-2) import. Probably responsible for the translocation of the substrate across the membrane.</text>
</comment>
<evidence type="ECO:0000256" key="3">
    <source>
        <dbReference type="ARBA" id="ARBA00011262"/>
    </source>
</evidence>
<evidence type="ECO:0000256" key="11">
    <source>
        <dbReference type="ARBA" id="ARBA00039382"/>
    </source>
</evidence>
<feature type="transmembrane region" description="Helical" evidence="12">
    <location>
        <begin position="294"/>
        <end position="310"/>
    </location>
</feature>
<evidence type="ECO:0000256" key="12">
    <source>
        <dbReference type="SAM" id="Phobius"/>
    </source>
</evidence>
<comment type="similarity">
    <text evidence="2">Belongs to the binding-protein-dependent transport system permease family. AraH/RbsC subfamily.</text>
</comment>
<dbReference type="PANTHER" id="PTHR32196:SF29">
    <property type="entry name" value="AUTOINDUCER 2 IMPORT SYSTEM PERMEASE PROTEIN LSRC"/>
    <property type="match status" value="1"/>
</dbReference>
<keyword evidence="9 12" id="KW-0472">Membrane</keyword>
<gene>
    <name evidence="13" type="ORF">SAMN04487865_102723</name>
</gene>
<comment type="subunit">
    <text evidence="3">The complex is composed of two ATP-binding proteins (LsrA), two transmembrane proteins (LsrC and LsrD) and a solute-binding protein (LsrB).</text>
</comment>
<name>A0A662ZAS2_9GAMM</name>
<evidence type="ECO:0000256" key="5">
    <source>
        <dbReference type="ARBA" id="ARBA00022475"/>
    </source>
</evidence>
<evidence type="ECO:0000256" key="10">
    <source>
        <dbReference type="ARBA" id="ARBA00025439"/>
    </source>
</evidence>
<protein>
    <recommendedName>
        <fullName evidence="11">Autoinducer 2 import system permease protein LsrC</fullName>
    </recommendedName>
</protein>
<evidence type="ECO:0000313" key="14">
    <source>
        <dbReference type="Proteomes" id="UP000243374"/>
    </source>
</evidence>
<accession>A0A662ZAS2</accession>
<proteinExistence type="inferred from homology"/>
<dbReference type="EMBL" id="FOSF01000027">
    <property type="protein sequence ID" value="SFK12248.1"/>
    <property type="molecule type" value="Genomic_DNA"/>
</dbReference>
<keyword evidence="14" id="KW-1185">Reference proteome</keyword>
<reference evidence="13 14" key="1">
    <citation type="submission" date="2016-10" db="EMBL/GenBank/DDBJ databases">
        <authorList>
            <person name="Varghese N."/>
            <person name="Submissions S."/>
        </authorList>
    </citation>
    <scope>NUCLEOTIDE SEQUENCE [LARGE SCALE GENOMIC DNA]</scope>
    <source>
        <strain evidence="13 14">22B</strain>
    </source>
</reference>
<keyword evidence="5" id="KW-1003">Cell membrane</keyword>
<evidence type="ECO:0000256" key="1">
    <source>
        <dbReference type="ARBA" id="ARBA00004429"/>
    </source>
</evidence>
<evidence type="ECO:0000256" key="8">
    <source>
        <dbReference type="ARBA" id="ARBA00022989"/>
    </source>
</evidence>
<keyword evidence="7 12" id="KW-0812">Transmembrane</keyword>
<dbReference type="PANTHER" id="PTHR32196">
    <property type="entry name" value="ABC TRANSPORTER PERMEASE PROTEIN YPHD-RELATED-RELATED"/>
    <property type="match status" value="1"/>
</dbReference>
<feature type="transmembrane region" description="Helical" evidence="12">
    <location>
        <begin position="247"/>
        <end position="274"/>
    </location>
</feature>
<evidence type="ECO:0000256" key="6">
    <source>
        <dbReference type="ARBA" id="ARBA00022519"/>
    </source>
</evidence>
<feature type="transmembrane region" description="Helical" evidence="12">
    <location>
        <begin position="90"/>
        <end position="111"/>
    </location>
</feature>
<keyword evidence="4" id="KW-0813">Transport</keyword>
<comment type="subcellular location">
    <subcellularLocation>
        <location evidence="1">Cell inner membrane</location>
        <topology evidence="1">Multi-pass membrane protein</topology>
    </subcellularLocation>
</comment>
<dbReference type="GO" id="GO:0005886">
    <property type="term" value="C:plasma membrane"/>
    <property type="evidence" value="ECO:0007669"/>
    <property type="project" value="UniProtKB-SubCell"/>
</dbReference>
<dbReference type="OrthoDB" id="6384190at2"/>
<keyword evidence="6" id="KW-0997">Cell inner membrane</keyword>
<organism evidence="13 14">
    <name type="scientific">Succinivibrio dextrinosolvens</name>
    <dbReference type="NCBI Taxonomy" id="83771"/>
    <lineage>
        <taxon>Bacteria</taxon>
        <taxon>Pseudomonadati</taxon>
        <taxon>Pseudomonadota</taxon>
        <taxon>Gammaproteobacteria</taxon>
        <taxon>Aeromonadales</taxon>
        <taxon>Succinivibrionaceae</taxon>
        <taxon>Succinivibrio</taxon>
    </lineage>
</organism>
<evidence type="ECO:0000256" key="2">
    <source>
        <dbReference type="ARBA" id="ARBA00007942"/>
    </source>
</evidence>
<feature type="transmembrane region" description="Helical" evidence="12">
    <location>
        <begin position="211"/>
        <end position="235"/>
    </location>
</feature>
<dbReference type="CDD" id="cd06579">
    <property type="entry name" value="TM_PBP1_transp_AraH_like"/>
    <property type="match status" value="1"/>
</dbReference>
<dbReference type="GO" id="GO:0022857">
    <property type="term" value="F:transmembrane transporter activity"/>
    <property type="evidence" value="ECO:0007669"/>
    <property type="project" value="InterPro"/>
</dbReference>
<dbReference type="Proteomes" id="UP000243374">
    <property type="component" value="Unassembled WGS sequence"/>
</dbReference>
<feature type="transmembrane region" description="Helical" evidence="12">
    <location>
        <begin position="47"/>
        <end position="78"/>
    </location>
</feature>
<evidence type="ECO:0000313" key="13">
    <source>
        <dbReference type="EMBL" id="SFK12248.1"/>
    </source>
</evidence>
<evidence type="ECO:0000256" key="7">
    <source>
        <dbReference type="ARBA" id="ARBA00022692"/>
    </source>
</evidence>
<dbReference type="Pfam" id="PF02653">
    <property type="entry name" value="BPD_transp_2"/>
    <property type="match status" value="1"/>
</dbReference>
<keyword evidence="8 12" id="KW-1133">Transmembrane helix</keyword>
<sequence>MPMFRKIINRYESKAFAFLILMFVMVSLVNSDFLTGESVVNCFNDSVVFTLLAVGSAFVILTGEIDVSVGSVLGISAAVAATALRDGSSVFTAISLAILVGAFFGFVNGIGVAVLKIPSLIFTLGTYGVARGMVYVYTGGAWVENLPAWFTSASHSCLCGYLTWYYALAIIFVIFVQFLLSHTKKGHNFIAVGDNYQGAELVGINPTQTKIYAYVISGVFASVAGLIFTSRIGFITPMSGNSYEMKAIAACVLGGISLSGGLGTLIGAAIGAVIMTSITRILVFLGLSSNYDNTITGIILIVIVVVNTIIQNREIVKSRREISLKRIAKKAFIDNQEVSK</sequence>
<evidence type="ECO:0000256" key="4">
    <source>
        <dbReference type="ARBA" id="ARBA00022448"/>
    </source>
</evidence>
<feature type="transmembrane region" description="Helical" evidence="12">
    <location>
        <begin position="158"/>
        <end position="180"/>
    </location>
</feature>
<dbReference type="AlphaFoldDB" id="A0A662ZAS2"/>
<evidence type="ECO:0000256" key="9">
    <source>
        <dbReference type="ARBA" id="ARBA00023136"/>
    </source>
</evidence>
<dbReference type="InterPro" id="IPR001851">
    <property type="entry name" value="ABC_transp_permease"/>
</dbReference>